<evidence type="ECO:0000256" key="5">
    <source>
        <dbReference type="ARBA" id="ARBA00022833"/>
    </source>
</evidence>
<dbReference type="GO" id="GO:0000981">
    <property type="term" value="F:DNA-binding transcription factor activity, RNA polymerase II-specific"/>
    <property type="evidence" value="ECO:0007669"/>
    <property type="project" value="InterPro"/>
</dbReference>
<dbReference type="PANTHER" id="PTHR40626:SF10">
    <property type="entry name" value="C2H2-TYPE DOMAIN-CONTAINING PROTEIN"/>
    <property type="match status" value="1"/>
</dbReference>
<evidence type="ECO:0000256" key="6">
    <source>
        <dbReference type="ARBA" id="ARBA00023242"/>
    </source>
</evidence>
<keyword evidence="3" id="KW-0677">Repeat</keyword>
<dbReference type="CDD" id="cd12148">
    <property type="entry name" value="fungal_TF_MHR"/>
    <property type="match status" value="1"/>
</dbReference>
<comment type="caution">
    <text evidence="10">The sequence shown here is derived from an EMBL/GenBank/DDBJ whole genome shotgun (WGS) entry which is preliminary data.</text>
</comment>
<feature type="compositionally biased region" description="Basic and acidic residues" evidence="8">
    <location>
        <begin position="317"/>
        <end position="342"/>
    </location>
</feature>
<dbReference type="InterPro" id="IPR007219">
    <property type="entry name" value="XnlR_reg_dom"/>
</dbReference>
<dbReference type="InterPro" id="IPR013087">
    <property type="entry name" value="Znf_C2H2_type"/>
</dbReference>
<dbReference type="OrthoDB" id="654211at2759"/>
<dbReference type="Pfam" id="PF04082">
    <property type="entry name" value="Fungal_trans"/>
    <property type="match status" value="1"/>
</dbReference>
<sequence length="926" mass="104236">MKQCAVQCPEYIPRQAPEPHLYRLSRAEKSRTPSWSSWSHLLPIHLPSSPNQFSIVSMPSPSPPKARGGRARICVHCGRSFRRTEHLERHIRTHTKEKPFICFCGAAFTRRDLLKRHTRISHQDGLTSPTAPPEPTTKTEFQPAPHPAGVPSQYDTPARSAVPLAGPSAVHQWAGSQNMPYLDQNHSAGMLPAAAAPPNPSLEPHSAMVPDANMLQAAQLLLPGDYRATGAFPQCVAKAPCKPCQHNIFLALAWDAWIHCCVQDPQSDYEIAQPMPYLPEDLNHFQEFTHFLDSIGLPGEWLPSEGETSQTQEVGLEEAHNQSRSAQEQEHERRRRSGEGSRGDSPFRSWLPSVPRGDQSLGNLSDSEPPQNARRISRFNVTEDQRFRLAASLEEFRNVIPDFVLPSRHTLTRYLTSYFEGFQPHLPFIHMPTFNIADRTPEVVLAIMTIGAQYRFEHRNAERIFHVSKAILFERMAREPRIPAKPAYSAVSQVPLGISPYSNFGDQSLTQPQVAAERTAAWKQIEITRCLLILMGYSTWENARLVQEAFHIQGLLVRQLREGGLTEDTSRSDPRAPLDWHEWADQESNRRTKLIAFCFIHVHSIAFNAYPSLRSNEIHLRLPCSTMEWSANTAAEWEAAQQARGPQQLFFQDALTLLLQKSRSATPLNPIPAPLGNYILLHGLLQRIHLVSELSLPNGNHSTSLPTEELNKLERALRSWTSVWQQAPESSLDPHNANGPIPFTSSAFLGLAYVRLSLNLGPHRRLETRDPTIIATALHRSPRPERSYRLVPALIYAAHALSIPVRLGIDHIARSQAFFWSVRHSLASIECAVLLSKWLFTLAEAGPDQSLSENESRILRWTRCIVEEAYSSIDTEEGEAPLDLEPASLGMAVLKLWARLFGTNTQWPFINILGQSLEQYITMIRC</sequence>
<dbReference type="SUPFAM" id="SSF57667">
    <property type="entry name" value="beta-beta-alpha zinc fingers"/>
    <property type="match status" value="1"/>
</dbReference>
<keyword evidence="5" id="KW-0862">Zinc</keyword>
<evidence type="ECO:0000256" key="2">
    <source>
        <dbReference type="ARBA" id="ARBA00022723"/>
    </source>
</evidence>
<organism evidence="10 11">
    <name type="scientific">Penicillium salamii</name>
    <dbReference type="NCBI Taxonomy" id="1612424"/>
    <lineage>
        <taxon>Eukaryota</taxon>
        <taxon>Fungi</taxon>
        <taxon>Dikarya</taxon>
        <taxon>Ascomycota</taxon>
        <taxon>Pezizomycotina</taxon>
        <taxon>Eurotiomycetes</taxon>
        <taxon>Eurotiomycetidae</taxon>
        <taxon>Eurotiales</taxon>
        <taxon>Aspergillaceae</taxon>
        <taxon>Penicillium</taxon>
    </lineage>
</organism>
<dbReference type="GO" id="GO:0006351">
    <property type="term" value="P:DNA-templated transcription"/>
    <property type="evidence" value="ECO:0007669"/>
    <property type="project" value="InterPro"/>
</dbReference>
<dbReference type="GO" id="GO:0000785">
    <property type="term" value="C:chromatin"/>
    <property type="evidence" value="ECO:0007669"/>
    <property type="project" value="TreeGrafter"/>
</dbReference>
<protein>
    <recommendedName>
        <fullName evidence="9">C2H2-type domain-containing protein</fullName>
    </recommendedName>
</protein>
<dbReference type="GO" id="GO:0000978">
    <property type="term" value="F:RNA polymerase II cis-regulatory region sequence-specific DNA binding"/>
    <property type="evidence" value="ECO:0007669"/>
    <property type="project" value="InterPro"/>
</dbReference>
<name>A0A9W4I7K4_9EURO</name>
<gene>
    <name evidence="10" type="ORF">PSALAMII_LOCUS758</name>
</gene>
<dbReference type="GO" id="GO:0005634">
    <property type="term" value="C:nucleus"/>
    <property type="evidence" value="ECO:0007669"/>
    <property type="project" value="UniProtKB-SubCell"/>
</dbReference>
<evidence type="ECO:0000256" key="8">
    <source>
        <dbReference type="SAM" id="MobiDB-lite"/>
    </source>
</evidence>
<dbReference type="FunFam" id="3.30.160.60:FF:002343">
    <property type="entry name" value="Zinc finger protein 33A"/>
    <property type="match status" value="1"/>
</dbReference>
<dbReference type="AlphaFoldDB" id="A0A9W4I7K4"/>
<keyword evidence="6" id="KW-0539">Nucleus</keyword>
<evidence type="ECO:0000313" key="11">
    <source>
        <dbReference type="Proteomes" id="UP001152646"/>
    </source>
</evidence>
<dbReference type="Proteomes" id="UP001152646">
    <property type="component" value="Unassembled WGS sequence"/>
</dbReference>
<dbReference type="InterPro" id="IPR051059">
    <property type="entry name" value="VerF-like"/>
</dbReference>
<dbReference type="Pfam" id="PF00096">
    <property type="entry name" value="zf-C2H2"/>
    <property type="match status" value="1"/>
</dbReference>
<evidence type="ECO:0000256" key="1">
    <source>
        <dbReference type="ARBA" id="ARBA00004123"/>
    </source>
</evidence>
<reference evidence="10" key="1">
    <citation type="submission" date="2021-07" db="EMBL/GenBank/DDBJ databases">
        <authorList>
            <person name="Branca A.L. A."/>
        </authorList>
    </citation>
    <scope>NUCLEOTIDE SEQUENCE</scope>
</reference>
<dbReference type="PROSITE" id="PS00028">
    <property type="entry name" value="ZINC_FINGER_C2H2_1"/>
    <property type="match status" value="1"/>
</dbReference>
<evidence type="ECO:0000256" key="7">
    <source>
        <dbReference type="PROSITE-ProRule" id="PRU00042"/>
    </source>
</evidence>
<dbReference type="InterPro" id="IPR036236">
    <property type="entry name" value="Znf_C2H2_sf"/>
</dbReference>
<dbReference type="Gene3D" id="3.30.160.60">
    <property type="entry name" value="Classic Zinc Finger"/>
    <property type="match status" value="2"/>
</dbReference>
<feature type="domain" description="C2H2-type" evidence="9">
    <location>
        <begin position="72"/>
        <end position="99"/>
    </location>
</feature>
<dbReference type="SMART" id="SM00355">
    <property type="entry name" value="ZnF_C2H2"/>
    <property type="match status" value="2"/>
</dbReference>
<proteinExistence type="predicted"/>
<dbReference type="EMBL" id="CAJVPA010000033">
    <property type="protein sequence ID" value="CAG8250499.1"/>
    <property type="molecule type" value="Genomic_DNA"/>
</dbReference>
<feature type="region of interest" description="Disordered" evidence="8">
    <location>
        <begin position="119"/>
        <end position="161"/>
    </location>
</feature>
<feature type="compositionally biased region" description="Polar residues" evidence="8">
    <location>
        <begin position="360"/>
        <end position="370"/>
    </location>
</feature>
<evidence type="ECO:0000256" key="3">
    <source>
        <dbReference type="ARBA" id="ARBA00022737"/>
    </source>
</evidence>
<accession>A0A9W4I7K4</accession>
<dbReference type="PROSITE" id="PS50157">
    <property type="entry name" value="ZINC_FINGER_C2H2_2"/>
    <property type="match status" value="1"/>
</dbReference>
<keyword evidence="2" id="KW-0479">Metal-binding</keyword>
<evidence type="ECO:0000259" key="9">
    <source>
        <dbReference type="PROSITE" id="PS50157"/>
    </source>
</evidence>
<keyword evidence="4 7" id="KW-0863">Zinc-finger</keyword>
<evidence type="ECO:0000256" key="4">
    <source>
        <dbReference type="ARBA" id="ARBA00022771"/>
    </source>
</evidence>
<feature type="region of interest" description="Disordered" evidence="8">
    <location>
        <begin position="299"/>
        <end position="378"/>
    </location>
</feature>
<comment type="subcellular location">
    <subcellularLocation>
        <location evidence="1">Nucleus</location>
    </subcellularLocation>
</comment>
<evidence type="ECO:0000313" key="10">
    <source>
        <dbReference type="EMBL" id="CAG8250499.1"/>
    </source>
</evidence>
<dbReference type="PANTHER" id="PTHR40626">
    <property type="entry name" value="MIP31509P"/>
    <property type="match status" value="1"/>
</dbReference>
<dbReference type="GO" id="GO:0008270">
    <property type="term" value="F:zinc ion binding"/>
    <property type="evidence" value="ECO:0007669"/>
    <property type="project" value="UniProtKB-KW"/>
</dbReference>